<proteinExistence type="inferred from homology"/>
<comment type="similarity">
    <text evidence="1">Belongs to the ROK (NagC/XylR) family.</text>
</comment>
<keyword evidence="3" id="KW-1185">Reference proteome</keyword>
<dbReference type="RefSeq" id="WP_183373876.1">
    <property type="nucleotide sequence ID" value="NZ_CBCSFZ010000010.1"/>
</dbReference>
<dbReference type="Gene3D" id="1.10.10.10">
    <property type="entry name" value="Winged helix-like DNA-binding domain superfamily/Winged helix DNA-binding domain"/>
    <property type="match status" value="1"/>
</dbReference>
<protein>
    <submittedName>
        <fullName evidence="2">Putative NBD/HSP70 family sugar kinase</fullName>
    </submittedName>
</protein>
<dbReference type="EMBL" id="JACHWP010000001">
    <property type="protein sequence ID" value="MBB3022097.1"/>
    <property type="molecule type" value="Genomic_DNA"/>
</dbReference>
<gene>
    <name evidence="2" type="ORF">FHX50_000345</name>
</gene>
<evidence type="ECO:0000256" key="1">
    <source>
        <dbReference type="ARBA" id="ARBA00006479"/>
    </source>
</evidence>
<reference evidence="2 3" key="1">
    <citation type="submission" date="2020-08" db="EMBL/GenBank/DDBJ databases">
        <title>Sequencing the genomes of 1000 actinobacteria strains.</title>
        <authorList>
            <person name="Klenk H.-P."/>
        </authorList>
    </citation>
    <scope>NUCLEOTIDE SEQUENCE [LARGE SCALE GENOMIC DNA]</scope>
    <source>
        <strain evidence="2 3">DSM 23040</strain>
    </source>
</reference>
<sequence length="393" mass="41612">MQSTHLREHNLSTILRAVVSSPSPLSRAALAKQTRLTKPTVSKLVEELIGAHLIQEDAPVRSGAGRPMVPLLPAMDTLAAIGIEVAADHVVCLAVDLAGRTLSRRTEYVSVTSATTEDAISCCARLMDQARGEVGHLPIAGVVAAIPGRIAPDGDHVLSAPNLGWDRVPFVSLLREHPALADLSVRAQNDNRLSVLTELDQRPGESFIYIRGYTGVGGAVVIDGELLDGVHGWAGEFGHTVVQPGGDRCLCGRRGCLEAYISYHSLRERAGLGDDVLIDDLIDALARSGDRAEVIGTIGRSLGLAVANAMNVLDVSTVVLSGYLAPIAEEISPVVRETVDRHALAAEAGPITLERSDDLEDPALRGAARAALQPVLSAPGRWIERAARSHMDA</sequence>
<dbReference type="GO" id="GO:0016301">
    <property type="term" value="F:kinase activity"/>
    <property type="evidence" value="ECO:0007669"/>
    <property type="project" value="UniProtKB-KW"/>
</dbReference>
<accession>A0A839QXI1</accession>
<dbReference type="SUPFAM" id="SSF53067">
    <property type="entry name" value="Actin-like ATPase domain"/>
    <property type="match status" value="2"/>
</dbReference>
<dbReference type="Proteomes" id="UP000568050">
    <property type="component" value="Unassembled WGS sequence"/>
</dbReference>
<dbReference type="PANTHER" id="PTHR18964">
    <property type="entry name" value="ROK (REPRESSOR, ORF, KINASE) FAMILY"/>
    <property type="match status" value="1"/>
</dbReference>
<dbReference type="SUPFAM" id="SSF46785">
    <property type="entry name" value="Winged helix' DNA-binding domain"/>
    <property type="match status" value="1"/>
</dbReference>
<dbReference type="InterPro" id="IPR036388">
    <property type="entry name" value="WH-like_DNA-bd_sf"/>
</dbReference>
<dbReference type="AlphaFoldDB" id="A0A839QXI1"/>
<dbReference type="Gene3D" id="3.30.420.40">
    <property type="match status" value="2"/>
</dbReference>
<comment type="caution">
    <text evidence="2">The sequence shown here is derived from an EMBL/GenBank/DDBJ whole genome shotgun (WGS) entry which is preliminary data.</text>
</comment>
<name>A0A839QXI1_9MICO</name>
<dbReference type="InterPro" id="IPR000600">
    <property type="entry name" value="ROK"/>
</dbReference>
<evidence type="ECO:0000313" key="2">
    <source>
        <dbReference type="EMBL" id="MBB3022097.1"/>
    </source>
</evidence>
<dbReference type="Pfam" id="PF00480">
    <property type="entry name" value="ROK"/>
    <property type="match status" value="1"/>
</dbReference>
<keyword evidence="2" id="KW-0418">Kinase</keyword>
<dbReference type="InterPro" id="IPR043129">
    <property type="entry name" value="ATPase_NBD"/>
</dbReference>
<organism evidence="2 3">
    <name type="scientific">Helcobacillus massiliensis</name>
    <dbReference type="NCBI Taxonomy" id="521392"/>
    <lineage>
        <taxon>Bacteria</taxon>
        <taxon>Bacillati</taxon>
        <taxon>Actinomycetota</taxon>
        <taxon>Actinomycetes</taxon>
        <taxon>Micrococcales</taxon>
        <taxon>Dermabacteraceae</taxon>
        <taxon>Helcobacillus</taxon>
    </lineage>
</organism>
<dbReference type="PANTHER" id="PTHR18964:SF149">
    <property type="entry name" value="BIFUNCTIONAL UDP-N-ACETYLGLUCOSAMINE 2-EPIMERASE_N-ACETYLMANNOSAMINE KINASE"/>
    <property type="match status" value="1"/>
</dbReference>
<evidence type="ECO:0000313" key="3">
    <source>
        <dbReference type="Proteomes" id="UP000568050"/>
    </source>
</evidence>
<keyword evidence="2" id="KW-0808">Transferase</keyword>
<dbReference type="InterPro" id="IPR036390">
    <property type="entry name" value="WH_DNA-bd_sf"/>
</dbReference>